<feature type="transmembrane region" description="Helical" evidence="1">
    <location>
        <begin position="54"/>
        <end position="70"/>
    </location>
</feature>
<evidence type="ECO:0000259" key="2">
    <source>
        <dbReference type="Pfam" id="PF03703"/>
    </source>
</evidence>
<keyword evidence="4" id="KW-1185">Reference proteome</keyword>
<feature type="transmembrane region" description="Helical" evidence="1">
    <location>
        <begin position="378"/>
        <end position="396"/>
    </location>
</feature>
<dbReference type="RefSeq" id="WP_386054768.1">
    <property type="nucleotide sequence ID" value="NZ_JBHTKH010000023.1"/>
</dbReference>
<dbReference type="Proteomes" id="UP001597046">
    <property type="component" value="Unassembled WGS sequence"/>
</dbReference>
<protein>
    <submittedName>
        <fullName evidence="3">PH domain-containing protein</fullName>
    </submittedName>
</protein>
<keyword evidence="1" id="KW-1133">Transmembrane helix</keyword>
<dbReference type="Pfam" id="PF03703">
    <property type="entry name" value="bPH_2"/>
    <property type="match status" value="2"/>
</dbReference>
<dbReference type="PANTHER" id="PTHR34473">
    <property type="entry name" value="UPF0699 TRANSMEMBRANE PROTEIN YDBS"/>
    <property type="match status" value="1"/>
</dbReference>
<evidence type="ECO:0000313" key="3">
    <source>
        <dbReference type="EMBL" id="MFD1056660.1"/>
    </source>
</evidence>
<reference evidence="4" key="1">
    <citation type="journal article" date="2019" name="Int. J. Syst. Evol. Microbiol.">
        <title>The Global Catalogue of Microorganisms (GCM) 10K type strain sequencing project: providing services to taxonomists for standard genome sequencing and annotation.</title>
        <authorList>
            <consortium name="The Broad Institute Genomics Platform"/>
            <consortium name="The Broad Institute Genome Sequencing Center for Infectious Disease"/>
            <person name="Wu L."/>
            <person name="Ma J."/>
        </authorList>
    </citation>
    <scope>NUCLEOTIDE SEQUENCE [LARGE SCALE GENOMIC DNA]</scope>
    <source>
        <strain evidence="4">CCUG 57508</strain>
    </source>
</reference>
<feature type="transmembrane region" description="Helical" evidence="1">
    <location>
        <begin position="239"/>
        <end position="267"/>
    </location>
</feature>
<feature type="domain" description="YdbS-like PH" evidence="2">
    <location>
        <begin position="423"/>
        <end position="497"/>
    </location>
</feature>
<organism evidence="3 4">
    <name type="scientific">Terrabacter terrigena</name>
    <dbReference type="NCBI Taxonomy" id="574718"/>
    <lineage>
        <taxon>Bacteria</taxon>
        <taxon>Bacillati</taxon>
        <taxon>Actinomycetota</taxon>
        <taxon>Actinomycetes</taxon>
        <taxon>Micrococcales</taxon>
        <taxon>Intrasporangiaceae</taxon>
        <taxon>Terrabacter</taxon>
    </lineage>
</organism>
<comment type="caution">
    <text evidence="3">The sequence shown here is derived from an EMBL/GenBank/DDBJ whole genome shotgun (WGS) entry which is preliminary data.</text>
</comment>
<evidence type="ECO:0000256" key="1">
    <source>
        <dbReference type="SAM" id="Phobius"/>
    </source>
</evidence>
<feature type="transmembrane region" description="Helical" evidence="1">
    <location>
        <begin position="21"/>
        <end position="42"/>
    </location>
</feature>
<dbReference type="InterPro" id="IPR005182">
    <property type="entry name" value="YdbS-like_PH"/>
</dbReference>
<sequence>MTQPPEQHEPGAWRRLDARMLLIHPLETLVRFLPALLAIFVARLGSDGDDRWELVALPAILAFGVLRWATTRYRIGDGQIELRRGLMNKQTTTARLDRVRAVDLTAKVHHRVLGLAKVEISTAGSSHDHLVLDSLGIDAARALRAELLHRAEAVDASVATLPAPTGAPVGDVPADAAGSPEPVDELLLQLDPSWVRYAPLTVTGLAGAAAVLAFVSQVLSRYSEERTAFRDGARWVAGLPWWVDVVVLLAVVSLLAVAGYVLTFWGFRLTRNRRGSLHTRRGLLTSRETSIDATRIRGLRLDEPLGLRLVDARRLKVVTTGLAHEQGGGGAGADWLCPPAPASVVTPLAALIRPDEAAVSGPVVGHGPAARRRRLTRALVPTAVLAVALVVARSVWDWSPAILVLVPLLLAAALALGLDRSRALGHAVTPDHLVTRHGSLDRQRVVLDRPGIIGWTVQQSPFQRRAGVATLVATTAAGAQHYDIVDVPVERAYAVLAAVSPELVREFT</sequence>
<dbReference type="InterPro" id="IPR014529">
    <property type="entry name" value="UCP026631"/>
</dbReference>
<name>A0ABW3N4F3_9MICO</name>
<feature type="transmembrane region" description="Helical" evidence="1">
    <location>
        <begin position="402"/>
        <end position="418"/>
    </location>
</feature>
<dbReference type="PIRSF" id="PIRSF026631">
    <property type="entry name" value="UCP026631"/>
    <property type="match status" value="1"/>
</dbReference>
<feature type="transmembrane region" description="Helical" evidence="1">
    <location>
        <begin position="197"/>
        <end position="219"/>
    </location>
</feature>
<feature type="domain" description="YdbS-like PH" evidence="2">
    <location>
        <begin position="68"/>
        <end position="146"/>
    </location>
</feature>
<keyword evidence="1" id="KW-0472">Membrane</keyword>
<dbReference type="PANTHER" id="PTHR34473:SF2">
    <property type="entry name" value="UPF0699 TRANSMEMBRANE PROTEIN YDBT"/>
    <property type="match status" value="1"/>
</dbReference>
<dbReference type="EMBL" id="JBHTKH010000023">
    <property type="protein sequence ID" value="MFD1056660.1"/>
    <property type="molecule type" value="Genomic_DNA"/>
</dbReference>
<evidence type="ECO:0000313" key="4">
    <source>
        <dbReference type="Proteomes" id="UP001597046"/>
    </source>
</evidence>
<keyword evidence="1" id="KW-0812">Transmembrane</keyword>
<gene>
    <name evidence="3" type="ORF">ACFQ2V_20330</name>
</gene>
<accession>A0ABW3N4F3</accession>
<proteinExistence type="predicted"/>